<name>G8R105_OWEHD</name>
<keyword evidence="3" id="KW-1185">Reference proteome</keyword>
<dbReference type="RefSeq" id="WP_014201037.1">
    <property type="nucleotide sequence ID" value="NC_016599.1"/>
</dbReference>
<dbReference type="InterPro" id="IPR011335">
    <property type="entry name" value="Restrct_endonuc-II-like"/>
</dbReference>
<accession>G8R105</accession>
<reference evidence="2 3" key="1">
    <citation type="journal article" date="2012" name="Stand. Genomic Sci.">
        <title>Genome sequence of the orange-pigmented seawater bacterium Owenweeksia hongkongensis type strain (UST20020801(T)).</title>
        <authorList>
            <person name="Riedel T."/>
            <person name="Held B."/>
            <person name="Nolan M."/>
            <person name="Lucas S."/>
            <person name="Lapidus A."/>
            <person name="Tice H."/>
            <person name="Del Rio T.G."/>
            <person name="Cheng J.F."/>
            <person name="Han C."/>
            <person name="Tapia R."/>
            <person name="Goodwin L.A."/>
            <person name="Pitluck S."/>
            <person name="Liolios K."/>
            <person name="Mavromatis K."/>
            <person name="Pagani I."/>
            <person name="Ivanova N."/>
            <person name="Mikhailova N."/>
            <person name="Pati A."/>
            <person name="Chen A."/>
            <person name="Palaniappan K."/>
            <person name="Rohde M."/>
            <person name="Tindall B.J."/>
            <person name="Detter J.C."/>
            <person name="Goker M."/>
            <person name="Woyke T."/>
            <person name="Bristow J."/>
            <person name="Eisen J.A."/>
            <person name="Markowitz V."/>
            <person name="Hugenholtz P."/>
            <person name="Klenk H.P."/>
            <person name="Kyrpides N.C."/>
        </authorList>
    </citation>
    <scope>NUCLEOTIDE SEQUENCE</scope>
    <source>
        <strain evidence="3">DSM 17368 / JCM 12287 / NRRL B-23963</strain>
    </source>
</reference>
<evidence type="ECO:0000313" key="2">
    <source>
        <dbReference type="EMBL" id="AEV31676.1"/>
    </source>
</evidence>
<dbReference type="EMBL" id="CP003156">
    <property type="protein sequence ID" value="AEV31676.1"/>
    <property type="molecule type" value="Genomic_DNA"/>
</dbReference>
<dbReference type="PANTHER" id="PTHR38590">
    <property type="entry name" value="BLL0828 PROTEIN"/>
    <property type="match status" value="1"/>
</dbReference>
<dbReference type="STRING" id="926562.Oweho_0662"/>
<dbReference type="OrthoDB" id="9798754at2"/>
<sequence length="130" mass="14971">MPLHNRKYLKKYRRDLRSNLTISEARLWKALKGSQLDGRKFRRQHSIANYIVDFYCPSEKLVIEVDGGYHRNESVQIADAKRDAYLNSIGIKVLRVLNESVRSQLGMVLEAIRAEFSTTPAPPQRRGDGL</sequence>
<dbReference type="InterPro" id="IPR047216">
    <property type="entry name" value="Endonuclease_DUF559_bact"/>
</dbReference>
<dbReference type="AlphaFoldDB" id="G8R105"/>
<protein>
    <recommendedName>
        <fullName evidence="1">DUF559 domain-containing protein</fullName>
    </recommendedName>
</protein>
<evidence type="ECO:0000313" key="3">
    <source>
        <dbReference type="Proteomes" id="UP000005631"/>
    </source>
</evidence>
<dbReference type="Pfam" id="PF04480">
    <property type="entry name" value="DUF559"/>
    <property type="match status" value="1"/>
</dbReference>
<dbReference type="PANTHER" id="PTHR38590:SF1">
    <property type="entry name" value="BLL0828 PROTEIN"/>
    <property type="match status" value="1"/>
</dbReference>
<proteinExistence type="predicted"/>
<dbReference type="Proteomes" id="UP000005631">
    <property type="component" value="Chromosome"/>
</dbReference>
<dbReference type="InterPro" id="IPR007569">
    <property type="entry name" value="DUF559"/>
</dbReference>
<evidence type="ECO:0000259" key="1">
    <source>
        <dbReference type="Pfam" id="PF04480"/>
    </source>
</evidence>
<organism evidence="2 3">
    <name type="scientific">Owenweeksia hongkongensis (strain DSM 17368 / CIP 108786 / JCM 12287 / NRRL B-23963 / UST20020801)</name>
    <dbReference type="NCBI Taxonomy" id="926562"/>
    <lineage>
        <taxon>Bacteria</taxon>
        <taxon>Pseudomonadati</taxon>
        <taxon>Bacteroidota</taxon>
        <taxon>Flavobacteriia</taxon>
        <taxon>Flavobacteriales</taxon>
        <taxon>Owenweeksiaceae</taxon>
        <taxon>Owenweeksia</taxon>
    </lineage>
</organism>
<dbReference type="SUPFAM" id="SSF52980">
    <property type="entry name" value="Restriction endonuclease-like"/>
    <property type="match status" value="1"/>
</dbReference>
<dbReference type="eggNOG" id="COG2852">
    <property type="taxonomic scope" value="Bacteria"/>
</dbReference>
<dbReference type="CDD" id="cd01038">
    <property type="entry name" value="Endonuclease_DUF559"/>
    <property type="match status" value="1"/>
</dbReference>
<dbReference type="KEGG" id="oho:Oweho_0662"/>
<dbReference type="HOGENOM" id="CLU_107928_1_2_10"/>
<gene>
    <name evidence="2" type="ordered locus">Oweho_0662</name>
</gene>
<dbReference type="Gene3D" id="3.40.960.10">
    <property type="entry name" value="VSR Endonuclease"/>
    <property type="match status" value="1"/>
</dbReference>
<feature type="domain" description="DUF559" evidence="1">
    <location>
        <begin position="8"/>
        <end position="115"/>
    </location>
</feature>